<dbReference type="SUPFAM" id="SSF51395">
    <property type="entry name" value="FMN-linked oxidoreductases"/>
    <property type="match status" value="1"/>
</dbReference>
<dbReference type="InterPro" id="IPR036188">
    <property type="entry name" value="FAD/NAD-bd_sf"/>
</dbReference>
<reference evidence="3 4" key="1">
    <citation type="submission" date="2023-02" db="EMBL/GenBank/DDBJ databases">
        <title>Genome sequencing required for Actinomycetospora new species description.</title>
        <authorList>
            <person name="Saimee Y."/>
            <person name="Duangmal K."/>
        </authorList>
    </citation>
    <scope>NUCLEOTIDE SEQUENCE [LARGE SCALE GENOMIC DNA]</scope>
    <source>
        <strain evidence="3 4">DW7H6</strain>
    </source>
</reference>
<feature type="domain" description="FAD-binding" evidence="2">
    <location>
        <begin position="138"/>
        <end position="344"/>
    </location>
</feature>
<dbReference type="PRINTS" id="PR00420">
    <property type="entry name" value="RNGMNOXGNASE"/>
</dbReference>
<keyword evidence="4" id="KW-1185">Reference proteome</keyword>
<dbReference type="Proteomes" id="UP001300763">
    <property type="component" value="Unassembled WGS sequence"/>
</dbReference>
<protein>
    <submittedName>
        <fullName evidence="3">Bifunctional salicylyl-CoA 5-hydroxylase/oxidoreductase</fullName>
    </submittedName>
</protein>
<accession>A0ABT5T2J2</accession>
<dbReference type="InterPro" id="IPR013785">
    <property type="entry name" value="Aldolase_TIM"/>
</dbReference>
<dbReference type="CDD" id="cd02932">
    <property type="entry name" value="OYE_YqiM_FMN"/>
    <property type="match status" value="1"/>
</dbReference>
<dbReference type="Pfam" id="PF01494">
    <property type="entry name" value="FAD_binding_3"/>
    <property type="match status" value="1"/>
</dbReference>
<dbReference type="Gene3D" id="3.20.20.70">
    <property type="entry name" value="Aldolase class I"/>
    <property type="match status" value="1"/>
</dbReference>
<sequence>MSTAHRIASIGGGPGGLFTAILAKRSHPEREITVYERNAADDTFGFGVVFSEETLQNIADADPTSIERIQAEFRHWSAIDVDFLGTLERSDGHAFAALERKRLLQILGERAAELGVDVRYATEAPPLDELRREFDVVLAADGLNSRTREALADEFVPSREGRTARYAWFATERPFDCFTFLIVETRFGLFWAHIYPFDEQRSTFIVETDEGTWRRAGLDEHAAVERRPGENDEASMRFCEEIFAEHLQGYGLIGNNSGWLSFTVLRNEHWWVGDAAQRSSTHRWGNVVLVGDAAHTAHFSIGSGTKLALEDAIALAGALDRENDVDAALKAYAEERKPLVASLQRSAQTSLEWFEGLARYRHLAPPQFVFQLLTRSQRVTYDNLQLRDAAYVGRLDRWLAEQTRAQGLEVADGTPPMFHPFRLRGRTFPNRIVVSPMAQYSAVDGVPGDWHLVHLGSRAVGGAGLVMTEMTCVTPQGRITLGCPGLWNDEQTQAWRRIVDFVHRETPALIGAQIGHSGRKGSTKVMWEGMDDPLPDDEAWEVIAPSPIPYRSDSPVPREMTRDDLDAVVAAHVDSACRAAEAGFDLLELHYAHGYLVSSFLSPLSNRRTDEYGGSPENRARLGLEILDAVRAVWPQDRPISVRISATDWVDGLEGVGPGFSGDDAVALAPMLAAHGADIVDVSTGQTSTDAAPKYGRLYQTPFADRIRQETGVPTITVGAVASVEDANTIIASGRADLCAIARPHLVDPYWTWNAALDQDFRGAPVPKQYRSGLSARRRAQTP</sequence>
<dbReference type="PANTHER" id="PTHR43303">
    <property type="entry name" value="NADPH DEHYDROGENASE C23G7.10C-RELATED"/>
    <property type="match status" value="1"/>
</dbReference>
<dbReference type="InterPro" id="IPR001155">
    <property type="entry name" value="OxRdtase_FMN_N"/>
</dbReference>
<dbReference type="NCBIfam" id="NF006101">
    <property type="entry name" value="PRK08255.1"/>
    <property type="match status" value="1"/>
</dbReference>
<dbReference type="RefSeq" id="WP_274203868.1">
    <property type="nucleotide sequence ID" value="NZ_JAQZAO010000022.1"/>
</dbReference>
<evidence type="ECO:0000313" key="4">
    <source>
        <dbReference type="Proteomes" id="UP001300763"/>
    </source>
</evidence>
<dbReference type="SUPFAM" id="SSF51905">
    <property type="entry name" value="FAD/NAD(P)-binding domain"/>
    <property type="match status" value="1"/>
</dbReference>
<comment type="caution">
    <text evidence="3">The sequence shown here is derived from an EMBL/GenBank/DDBJ whole genome shotgun (WGS) entry which is preliminary data.</text>
</comment>
<feature type="domain" description="NADH:flavin oxidoreductase/NADH oxidase N-terminal" evidence="1">
    <location>
        <begin position="417"/>
        <end position="754"/>
    </location>
</feature>
<proteinExistence type="predicted"/>
<dbReference type="EMBL" id="JAQZAO010000022">
    <property type="protein sequence ID" value="MDD7969340.1"/>
    <property type="molecule type" value="Genomic_DNA"/>
</dbReference>
<evidence type="ECO:0000313" key="3">
    <source>
        <dbReference type="EMBL" id="MDD7969340.1"/>
    </source>
</evidence>
<name>A0ABT5T2J2_9PSEU</name>
<dbReference type="PANTHER" id="PTHR43303:SF3">
    <property type="entry name" value="BLR3436 PROTEIN"/>
    <property type="match status" value="1"/>
</dbReference>
<gene>
    <name evidence="3" type="ORF">PGB27_28685</name>
</gene>
<dbReference type="InterPro" id="IPR002938">
    <property type="entry name" value="FAD-bd"/>
</dbReference>
<dbReference type="Gene3D" id="3.30.9.20">
    <property type="match status" value="1"/>
</dbReference>
<organism evidence="3 4">
    <name type="scientific">Actinomycetospora lemnae</name>
    <dbReference type="NCBI Taxonomy" id="3019891"/>
    <lineage>
        <taxon>Bacteria</taxon>
        <taxon>Bacillati</taxon>
        <taxon>Actinomycetota</taxon>
        <taxon>Actinomycetes</taxon>
        <taxon>Pseudonocardiales</taxon>
        <taxon>Pseudonocardiaceae</taxon>
        <taxon>Actinomycetospora</taxon>
    </lineage>
</organism>
<dbReference type="Pfam" id="PF00724">
    <property type="entry name" value="Oxidored_FMN"/>
    <property type="match status" value="1"/>
</dbReference>
<dbReference type="InterPro" id="IPR044152">
    <property type="entry name" value="YqjM-like"/>
</dbReference>
<evidence type="ECO:0000259" key="2">
    <source>
        <dbReference type="Pfam" id="PF01494"/>
    </source>
</evidence>
<dbReference type="Gene3D" id="3.50.50.60">
    <property type="entry name" value="FAD/NAD(P)-binding domain"/>
    <property type="match status" value="1"/>
</dbReference>
<evidence type="ECO:0000259" key="1">
    <source>
        <dbReference type="Pfam" id="PF00724"/>
    </source>
</evidence>